<protein>
    <submittedName>
        <fullName evidence="13">Calcium dependent protein kinase CDPK8</fullName>
    </submittedName>
</protein>
<evidence type="ECO:0000256" key="7">
    <source>
        <dbReference type="ARBA" id="ARBA00022840"/>
    </source>
</evidence>
<feature type="chain" id="PRO_5013242088" evidence="10">
    <location>
        <begin position="18"/>
        <end position="1036"/>
    </location>
</feature>
<dbReference type="GO" id="GO:0004674">
    <property type="term" value="F:protein serine/threonine kinase activity"/>
    <property type="evidence" value="ECO:0007669"/>
    <property type="project" value="UniProtKB-KW"/>
</dbReference>
<feature type="region of interest" description="Disordered" evidence="9">
    <location>
        <begin position="704"/>
        <end position="732"/>
    </location>
</feature>
<dbReference type="InterPro" id="IPR018247">
    <property type="entry name" value="EF_Hand_1_Ca_BS"/>
</dbReference>
<feature type="domain" description="EF-hand" evidence="12">
    <location>
        <begin position="882"/>
        <end position="917"/>
    </location>
</feature>
<name>A0A2A9M8J2_BESBE</name>
<comment type="caution">
    <text evidence="13">The sequence shown here is derived from an EMBL/GenBank/DDBJ whole genome shotgun (WGS) entry which is preliminary data.</text>
</comment>
<feature type="compositionally biased region" description="Basic and acidic residues" evidence="9">
    <location>
        <begin position="375"/>
        <end position="395"/>
    </location>
</feature>
<dbReference type="GeneID" id="40306959"/>
<evidence type="ECO:0000313" key="13">
    <source>
        <dbReference type="EMBL" id="PFH31957.1"/>
    </source>
</evidence>
<feature type="compositionally biased region" description="Low complexity" evidence="9">
    <location>
        <begin position="489"/>
        <end position="502"/>
    </location>
</feature>
<feature type="region of interest" description="Disordered" evidence="9">
    <location>
        <begin position="197"/>
        <end position="241"/>
    </location>
</feature>
<feature type="compositionally biased region" description="Low complexity" evidence="9">
    <location>
        <begin position="122"/>
        <end position="136"/>
    </location>
</feature>
<dbReference type="Gene3D" id="1.10.510.10">
    <property type="entry name" value="Transferase(Phosphotransferase) domain 1"/>
    <property type="match status" value="1"/>
</dbReference>
<reference evidence="13 14" key="1">
    <citation type="submission" date="2017-09" db="EMBL/GenBank/DDBJ databases">
        <title>Genome sequencing of Besnoitia besnoiti strain Bb-Ger1.</title>
        <authorList>
            <person name="Schares G."/>
            <person name="Venepally P."/>
            <person name="Lorenzi H.A."/>
        </authorList>
    </citation>
    <scope>NUCLEOTIDE SEQUENCE [LARGE SCALE GENOMIC DNA]</scope>
    <source>
        <strain evidence="13 14">Bb-Ger1</strain>
    </source>
</reference>
<dbReference type="EMBL" id="NWUJ01000012">
    <property type="protein sequence ID" value="PFH31957.1"/>
    <property type="molecule type" value="Genomic_DNA"/>
</dbReference>
<feature type="compositionally biased region" description="Low complexity" evidence="9">
    <location>
        <begin position="357"/>
        <end position="371"/>
    </location>
</feature>
<feature type="domain" description="EF-hand" evidence="12">
    <location>
        <begin position="1006"/>
        <end position="1036"/>
    </location>
</feature>
<dbReference type="AlphaFoldDB" id="A0A2A9M8J2"/>
<keyword evidence="7" id="KW-0067">ATP-binding</keyword>
<keyword evidence="4" id="KW-0547">Nucleotide-binding</keyword>
<keyword evidence="2" id="KW-0723">Serine/threonine-protein kinase</keyword>
<dbReference type="GO" id="GO:0005509">
    <property type="term" value="F:calcium ion binding"/>
    <property type="evidence" value="ECO:0007669"/>
    <property type="project" value="InterPro"/>
</dbReference>
<dbReference type="InterPro" id="IPR000719">
    <property type="entry name" value="Prot_kinase_dom"/>
</dbReference>
<dbReference type="PROSITE" id="PS50222">
    <property type="entry name" value="EF_HAND_2"/>
    <property type="match status" value="2"/>
</dbReference>
<keyword evidence="3" id="KW-0808">Transferase</keyword>
<dbReference type="SUPFAM" id="SSF47473">
    <property type="entry name" value="EF-hand"/>
    <property type="match status" value="1"/>
</dbReference>
<accession>A0A2A9M8J2</accession>
<proteinExistence type="inferred from homology"/>
<evidence type="ECO:0000256" key="2">
    <source>
        <dbReference type="ARBA" id="ARBA00022527"/>
    </source>
</evidence>
<sequence length="1036" mass="106677">MWAAGVVLFMLISGVPPFDGNTEAEVASKILTSPVQFLQPCWQHVSEECKDLIRRLLYNPFLSNASPFYSASLPASYEDLASLSGAAARPLSVDFLSVTRATAVPGSFMCAASPFAPWSSPASSASSLPPSSSLPSSPLPSPLPSAPRSSSPSAASSSSPGPPSGCPLSRDGASGEATMQDSFEGIAGQPAEAVSCFPAPTATPAEGSLQTGASARPSDVDASLGVESGVQPGCTGGSASLWTAEQRRRLRARVGGGEPCTGGMGSTVRAADALAPSASLVPSVASGGGAGSSSPPPSPASWISPVSGAFRPAVAVQPPAAAAWLDGALQKSSRRGALGSLVEGGEKRETEIFVGRSSAQAASASGAAPGLGADGARRQAEAAKECVLERDDEARTAQNRPALDRMRERGPQEGEREGAQGQSAETPCAGVQTTVFVATTVTPSSPPGPPAAAVSEQAGCPASSLSPNACWDAASSAELTERQYGTRLSSAKSPSRASSGAATQPPGVFCPLPQLHPPSQSPSPCVAGVSAGAPSAFVPPAAPLSSPPGELPPPQLTPCLSRVPASLCPVKPEEAGVFRCRFLLLLSATAWRCFAALGPLQRALRTVLAREMEDELEVRILREVFCALDRRHRGTLAPDDFVWGLNVAREMVTTECSCWVMVQAKQEALVPSGCVGLHASDSTASLAFSSVSGKREALSCCSSQASLPVDGDPTGGEREPPEQRSRETSATEAADALARFVADRPERISVLAAAPLASAALPPSLHSLLRLASAGDADGDGPAVDQILPYLMNLHALLGVAPPDVLCEYFALPRAPPWTRAALCTHARATEGTAGDAVPQNRDQDDLWTIDDVIAGLDTDGSGSIEFVEFLAATLADVDLAEREALSRAAFRYFDRSFDGLVSYRDLLGLLTLQPASLASPHSPPPSSWCVPPARASYASTPPAASGASFAYSPYPMSASPAGDCARGTGVGGFEDGVCDPGAELELGEGEGFLMDLERVTAANLPLYRAVLKQIQAVDEDKDGFINYDEFLRLLG</sequence>
<comment type="similarity">
    <text evidence="8">Belongs to the protein kinase superfamily. Ser/Thr protein kinase family. CDPK subfamily.</text>
</comment>
<evidence type="ECO:0000313" key="14">
    <source>
        <dbReference type="Proteomes" id="UP000224006"/>
    </source>
</evidence>
<evidence type="ECO:0000256" key="8">
    <source>
        <dbReference type="ARBA" id="ARBA00024334"/>
    </source>
</evidence>
<dbReference type="InterPro" id="IPR011992">
    <property type="entry name" value="EF-hand-dom_pair"/>
</dbReference>
<dbReference type="OrthoDB" id="436110at2759"/>
<feature type="region of interest" description="Disordered" evidence="9">
    <location>
        <begin position="440"/>
        <end position="459"/>
    </location>
</feature>
<feature type="signal peptide" evidence="10">
    <location>
        <begin position="1"/>
        <end position="17"/>
    </location>
</feature>
<evidence type="ECO:0000256" key="10">
    <source>
        <dbReference type="SAM" id="SignalP"/>
    </source>
</evidence>
<organism evidence="13 14">
    <name type="scientific">Besnoitia besnoiti</name>
    <name type="common">Apicomplexan protozoan</name>
    <dbReference type="NCBI Taxonomy" id="94643"/>
    <lineage>
        <taxon>Eukaryota</taxon>
        <taxon>Sar</taxon>
        <taxon>Alveolata</taxon>
        <taxon>Apicomplexa</taxon>
        <taxon>Conoidasida</taxon>
        <taxon>Coccidia</taxon>
        <taxon>Eucoccidiorida</taxon>
        <taxon>Eimeriorina</taxon>
        <taxon>Sarcocystidae</taxon>
        <taxon>Besnoitia</taxon>
    </lineage>
</organism>
<dbReference type="PANTHER" id="PTHR24349">
    <property type="entry name" value="SERINE/THREONINE-PROTEIN KINASE"/>
    <property type="match status" value="1"/>
</dbReference>
<feature type="region of interest" description="Disordered" evidence="9">
    <location>
        <begin position="484"/>
        <end position="514"/>
    </location>
</feature>
<feature type="compositionally biased region" description="Basic and acidic residues" evidence="9">
    <location>
        <begin position="402"/>
        <end position="418"/>
    </location>
</feature>
<dbReference type="KEGG" id="bbes:BESB_018980"/>
<feature type="domain" description="Protein kinase" evidence="11">
    <location>
        <begin position="1"/>
        <end position="83"/>
    </location>
</feature>
<feature type="compositionally biased region" description="Basic and acidic residues" evidence="9">
    <location>
        <begin position="715"/>
        <end position="729"/>
    </location>
</feature>
<dbReference type="InterPro" id="IPR011009">
    <property type="entry name" value="Kinase-like_dom_sf"/>
</dbReference>
<feature type="region of interest" description="Disordered" evidence="9">
    <location>
        <begin position="357"/>
        <end position="428"/>
    </location>
</feature>
<dbReference type="GO" id="GO:0005524">
    <property type="term" value="F:ATP binding"/>
    <property type="evidence" value="ECO:0007669"/>
    <property type="project" value="UniProtKB-KW"/>
</dbReference>
<evidence type="ECO:0000259" key="11">
    <source>
        <dbReference type="PROSITE" id="PS50011"/>
    </source>
</evidence>
<evidence type="ECO:0000256" key="5">
    <source>
        <dbReference type="ARBA" id="ARBA00022777"/>
    </source>
</evidence>
<evidence type="ECO:0000256" key="1">
    <source>
        <dbReference type="ARBA" id="ARBA00001946"/>
    </source>
</evidence>
<evidence type="ECO:0000256" key="6">
    <source>
        <dbReference type="ARBA" id="ARBA00022837"/>
    </source>
</evidence>
<dbReference type="InterPro" id="IPR002048">
    <property type="entry name" value="EF_hand_dom"/>
</dbReference>
<dbReference type="PROSITE" id="PS00018">
    <property type="entry name" value="EF_HAND_1"/>
    <property type="match status" value="2"/>
</dbReference>
<evidence type="ECO:0000256" key="9">
    <source>
        <dbReference type="SAM" id="MobiDB-lite"/>
    </source>
</evidence>
<evidence type="ECO:0000259" key="12">
    <source>
        <dbReference type="PROSITE" id="PS50222"/>
    </source>
</evidence>
<evidence type="ECO:0000256" key="3">
    <source>
        <dbReference type="ARBA" id="ARBA00022679"/>
    </source>
</evidence>
<keyword evidence="6" id="KW-0106">Calcium</keyword>
<evidence type="ECO:0000256" key="4">
    <source>
        <dbReference type="ARBA" id="ARBA00022741"/>
    </source>
</evidence>
<keyword evidence="10" id="KW-0732">Signal</keyword>
<feature type="compositionally biased region" description="Low complexity" evidence="9">
    <location>
        <begin position="146"/>
        <end position="159"/>
    </location>
</feature>
<keyword evidence="5 13" id="KW-0418">Kinase</keyword>
<dbReference type="SMART" id="SM00054">
    <property type="entry name" value="EFh"/>
    <property type="match status" value="3"/>
</dbReference>
<dbReference type="RefSeq" id="XP_029215966.1">
    <property type="nucleotide sequence ID" value="XM_029360607.1"/>
</dbReference>
<dbReference type="Gene3D" id="1.10.238.10">
    <property type="entry name" value="EF-hand"/>
    <property type="match status" value="1"/>
</dbReference>
<dbReference type="InterPro" id="IPR050205">
    <property type="entry name" value="CDPK_Ser/Thr_kinases"/>
</dbReference>
<dbReference type="SUPFAM" id="SSF56112">
    <property type="entry name" value="Protein kinase-like (PK-like)"/>
    <property type="match status" value="1"/>
</dbReference>
<dbReference type="PROSITE" id="PS50011">
    <property type="entry name" value="PROTEIN_KINASE_DOM"/>
    <property type="match status" value="1"/>
</dbReference>
<feature type="region of interest" description="Disordered" evidence="9">
    <location>
        <begin position="122"/>
        <end position="179"/>
    </location>
</feature>
<keyword evidence="14" id="KW-1185">Reference proteome</keyword>
<comment type="cofactor">
    <cofactor evidence="1">
        <name>Mg(2+)</name>
        <dbReference type="ChEBI" id="CHEBI:18420"/>
    </cofactor>
</comment>
<gene>
    <name evidence="13" type="ORF">BESB_018980</name>
</gene>
<dbReference type="VEuPathDB" id="ToxoDB:BESB_018980"/>
<dbReference type="STRING" id="94643.A0A2A9M8J2"/>
<dbReference type="Proteomes" id="UP000224006">
    <property type="component" value="Chromosome XI"/>
</dbReference>